<comment type="cofactor">
    <cofactor evidence="1">
        <name>L-ascorbate</name>
        <dbReference type="ChEBI" id="CHEBI:38290"/>
    </cofactor>
</comment>
<feature type="domain" description="Fe2OG dioxygenase" evidence="6">
    <location>
        <begin position="127"/>
        <end position="236"/>
    </location>
</feature>
<dbReference type="InterPro" id="IPR045054">
    <property type="entry name" value="P4HA-like"/>
</dbReference>
<evidence type="ECO:0000313" key="7">
    <source>
        <dbReference type="EMBL" id="ODQ79640.1"/>
    </source>
</evidence>
<keyword evidence="2" id="KW-0479">Metal-binding</keyword>
<dbReference type="InterPro" id="IPR005123">
    <property type="entry name" value="Oxoglu/Fe-dep_dioxygenase_dom"/>
</dbReference>
<reference evidence="8" key="1">
    <citation type="submission" date="2016-05" db="EMBL/GenBank/DDBJ databases">
        <title>Comparative genomics of biotechnologically important yeasts.</title>
        <authorList>
            <consortium name="DOE Joint Genome Institute"/>
            <person name="Riley R."/>
            <person name="Haridas S."/>
            <person name="Wolfe K.H."/>
            <person name="Lopes M.R."/>
            <person name="Hittinger C.T."/>
            <person name="Goker M."/>
            <person name="Salamov A."/>
            <person name="Wisecaver J."/>
            <person name="Long T.M."/>
            <person name="Aerts A.L."/>
            <person name="Barry K."/>
            <person name="Choi C."/>
            <person name="Clum A."/>
            <person name="Coughlan A.Y."/>
            <person name="Deshpande S."/>
            <person name="Douglass A.P."/>
            <person name="Hanson S.J."/>
            <person name="Klenk H.-P."/>
            <person name="Labutti K."/>
            <person name="Lapidus A."/>
            <person name="Lindquist E."/>
            <person name="Lipzen A."/>
            <person name="Meier-Kolthoff J.P."/>
            <person name="Ohm R.A."/>
            <person name="Otillar R.P."/>
            <person name="Pangilinan J."/>
            <person name="Peng Y."/>
            <person name="Rokas A."/>
            <person name="Rosa C.A."/>
            <person name="Scheuner C."/>
            <person name="Sibirny A.A."/>
            <person name="Slot J.C."/>
            <person name="Stielow J.B."/>
            <person name="Sun H."/>
            <person name="Kurtzman C.P."/>
            <person name="Blackwell M."/>
            <person name="Grigoriev I.V."/>
            <person name="Jeffries T.W."/>
        </authorList>
    </citation>
    <scope>NUCLEOTIDE SEQUENCE [LARGE SCALE GENOMIC DNA]</scope>
    <source>
        <strain evidence="8">NRRL Y-12698</strain>
    </source>
</reference>
<dbReference type="GO" id="GO:0004656">
    <property type="term" value="F:procollagen-proline 4-dioxygenase activity"/>
    <property type="evidence" value="ECO:0007669"/>
    <property type="project" value="TreeGrafter"/>
</dbReference>
<keyword evidence="3" id="KW-0223">Dioxygenase</keyword>
<evidence type="ECO:0000256" key="1">
    <source>
        <dbReference type="ARBA" id="ARBA00001961"/>
    </source>
</evidence>
<dbReference type="PANTHER" id="PTHR10869:SF236">
    <property type="entry name" value="PROLYL 4-HYDROXYLASE ALPHA SUBUNIT DOMAIN-CONTAINING PROTEIN"/>
    <property type="match status" value="1"/>
</dbReference>
<dbReference type="AlphaFoldDB" id="A0A1E3QPR4"/>
<dbReference type="OrthoDB" id="69177at2759"/>
<evidence type="ECO:0000256" key="2">
    <source>
        <dbReference type="ARBA" id="ARBA00022723"/>
    </source>
</evidence>
<keyword evidence="4" id="KW-0560">Oxidoreductase</keyword>
<evidence type="ECO:0000259" key="6">
    <source>
        <dbReference type="PROSITE" id="PS51471"/>
    </source>
</evidence>
<gene>
    <name evidence="7" type="ORF">BABINDRAFT_8541</name>
</gene>
<dbReference type="Gene3D" id="2.60.120.620">
    <property type="entry name" value="q2cbj1_9rhob like domain"/>
    <property type="match status" value="1"/>
</dbReference>
<dbReference type="Proteomes" id="UP000094336">
    <property type="component" value="Unassembled WGS sequence"/>
</dbReference>
<accession>A0A1E3QPR4</accession>
<evidence type="ECO:0000313" key="8">
    <source>
        <dbReference type="Proteomes" id="UP000094336"/>
    </source>
</evidence>
<dbReference type="SMART" id="SM00702">
    <property type="entry name" value="P4Hc"/>
    <property type="match status" value="1"/>
</dbReference>
<dbReference type="RefSeq" id="XP_018984968.1">
    <property type="nucleotide sequence ID" value="XM_019132820.1"/>
</dbReference>
<protein>
    <recommendedName>
        <fullName evidence="6">Fe2OG dioxygenase domain-containing protein</fullName>
    </recommendedName>
</protein>
<dbReference type="Pfam" id="PF13640">
    <property type="entry name" value="2OG-FeII_Oxy_3"/>
    <property type="match status" value="1"/>
</dbReference>
<evidence type="ECO:0000256" key="5">
    <source>
        <dbReference type="ARBA" id="ARBA00023004"/>
    </source>
</evidence>
<dbReference type="GO" id="GO:0005506">
    <property type="term" value="F:iron ion binding"/>
    <property type="evidence" value="ECO:0007669"/>
    <property type="project" value="InterPro"/>
</dbReference>
<dbReference type="GO" id="GO:0005783">
    <property type="term" value="C:endoplasmic reticulum"/>
    <property type="evidence" value="ECO:0007669"/>
    <property type="project" value="TreeGrafter"/>
</dbReference>
<dbReference type="EMBL" id="KV454432">
    <property type="protein sequence ID" value="ODQ79640.1"/>
    <property type="molecule type" value="Genomic_DNA"/>
</dbReference>
<name>A0A1E3QPR4_9ASCO</name>
<dbReference type="PANTHER" id="PTHR10869">
    <property type="entry name" value="PROLYL 4-HYDROXYLASE ALPHA SUBUNIT"/>
    <property type="match status" value="1"/>
</dbReference>
<dbReference type="InterPro" id="IPR044862">
    <property type="entry name" value="Pro_4_hyd_alph_FE2OG_OXY"/>
</dbReference>
<keyword evidence="5" id="KW-0408">Iron</keyword>
<dbReference type="GO" id="GO:0031418">
    <property type="term" value="F:L-ascorbic acid binding"/>
    <property type="evidence" value="ECO:0007669"/>
    <property type="project" value="InterPro"/>
</dbReference>
<sequence length="238" mass="26711">MAVKKKGTDSPTPEKYDFPKSFLVLSTQKSYFTPTPETVVDGQIITIPKFFNAELCDELIASFTTSPSLTLETTPLIKGKGYAARVNDRALTNDPVAAQSLWAYLSKLLQLQYGDEAISSIFDDAIGLNPQLRIYRYRAGHHFGKHYDESVPVTVERVRGETRWTLLIYLTGDEEFVGGGTIFYPPSSTKRNARSLNIHPSKGMALLHKHGDDCLLHEGELVSQGEKWILRSDIVYPW</sequence>
<evidence type="ECO:0000256" key="4">
    <source>
        <dbReference type="ARBA" id="ARBA00023002"/>
    </source>
</evidence>
<dbReference type="InterPro" id="IPR006620">
    <property type="entry name" value="Pro_4_hyd_alph"/>
</dbReference>
<dbReference type="PROSITE" id="PS51471">
    <property type="entry name" value="FE2OG_OXY"/>
    <property type="match status" value="1"/>
</dbReference>
<evidence type="ECO:0000256" key="3">
    <source>
        <dbReference type="ARBA" id="ARBA00022964"/>
    </source>
</evidence>
<dbReference type="GeneID" id="30150673"/>
<proteinExistence type="predicted"/>
<organism evidence="7 8">
    <name type="scientific">Babjeviella inositovora NRRL Y-12698</name>
    <dbReference type="NCBI Taxonomy" id="984486"/>
    <lineage>
        <taxon>Eukaryota</taxon>
        <taxon>Fungi</taxon>
        <taxon>Dikarya</taxon>
        <taxon>Ascomycota</taxon>
        <taxon>Saccharomycotina</taxon>
        <taxon>Pichiomycetes</taxon>
        <taxon>Serinales incertae sedis</taxon>
        <taxon>Babjeviella</taxon>
    </lineage>
</organism>
<keyword evidence="8" id="KW-1185">Reference proteome</keyword>